<keyword evidence="1" id="KW-0472">Membrane</keyword>
<proteinExistence type="predicted"/>
<gene>
    <name evidence="2" type="ORF">PODLI_1B037266</name>
</gene>
<name>A0AA35L307_9SAUR</name>
<evidence type="ECO:0000313" key="3">
    <source>
        <dbReference type="Proteomes" id="UP001178461"/>
    </source>
</evidence>
<dbReference type="Proteomes" id="UP001178461">
    <property type="component" value="Chromosome 12"/>
</dbReference>
<keyword evidence="1" id="KW-1133">Transmembrane helix</keyword>
<protein>
    <submittedName>
        <fullName evidence="2">Uncharacterized protein</fullName>
    </submittedName>
</protein>
<accession>A0AA35L307</accession>
<feature type="transmembrane region" description="Helical" evidence="1">
    <location>
        <begin position="50"/>
        <end position="68"/>
    </location>
</feature>
<organism evidence="2 3">
    <name type="scientific">Podarcis lilfordi</name>
    <name type="common">Lilford's wall lizard</name>
    <dbReference type="NCBI Taxonomy" id="74358"/>
    <lineage>
        <taxon>Eukaryota</taxon>
        <taxon>Metazoa</taxon>
        <taxon>Chordata</taxon>
        <taxon>Craniata</taxon>
        <taxon>Vertebrata</taxon>
        <taxon>Euteleostomi</taxon>
        <taxon>Lepidosauria</taxon>
        <taxon>Squamata</taxon>
        <taxon>Bifurcata</taxon>
        <taxon>Unidentata</taxon>
        <taxon>Episquamata</taxon>
        <taxon>Laterata</taxon>
        <taxon>Lacertibaenia</taxon>
        <taxon>Lacertidae</taxon>
        <taxon>Podarcis</taxon>
    </lineage>
</organism>
<keyword evidence="1" id="KW-0812">Transmembrane</keyword>
<dbReference type="EMBL" id="OX395137">
    <property type="protein sequence ID" value="CAI5788930.1"/>
    <property type="molecule type" value="Genomic_DNA"/>
</dbReference>
<evidence type="ECO:0000256" key="1">
    <source>
        <dbReference type="SAM" id="Phobius"/>
    </source>
</evidence>
<dbReference type="AlphaFoldDB" id="A0AA35L307"/>
<keyword evidence="3" id="KW-1185">Reference proteome</keyword>
<sequence length="105" mass="11984">MFYVCTLKLCGALDHTHSMGIVQKNLSQFLAQSETDLFQPFKIVLHGFEYNGFMVLNINILIVFLLFCHCKANVKSFYTIGFRAILEVVISSLTDDVPELQLYQS</sequence>
<evidence type="ECO:0000313" key="2">
    <source>
        <dbReference type="EMBL" id="CAI5788930.1"/>
    </source>
</evidence>
<reference evidence="2" key="1">
    <citation type="submission" date="2022-12" db="EMBL/GenBank/DDBJ databases">
        <authorList>
            <person name="Alioto T."/>
            <person name="Alioto T."/>
            <person name="Gomez Garrido J."/>
        </authorList>
    </citation>
    <scope>NUCLEOTIDE SEQUENCE</scope>
</reference>